<keyword evidence="6" id="KW-0029">Amino-acid transport</keyword>
<comment type="subcellular location">
    <subcellularLocation>
        <location evidence="1">Cell membrane</location>
        <topology evidence="1">Multi-pass membrane protein</topology>
    </subcellularLocation>
</comment>
<evidence type="ECO:0000313" key="12">
    <source>
        <dbReference type="Proteomes" id="UP000238937"/>
    </source>
</evidence>
<dbReference type="GO" id="GO:0005886">
    <property type="term" value="C:plasma membrane"/>
    <property type="evidence" value="ECO:0007669"/>
    <property type="project" value="UniProtKB-SubCell"/>
</dbReference>
<dbReference type="GO" id="GO:0015190">
    <property type="term" value="F:L-leucine transmembrane transporter activity"/>
    <property type="evidence" value="ECO:0007669"/>
    <property type="project" value="TreeGrafter"/>
</dbReference>
<evidence type="ECO:0000256" key="2">
    <source>
        <dbReference type="ARBA" id="ARBA00022448"/>
    </source>
</evidence>
<accession>A0A2T1FRT0</accession>
<feature type="transmembrane region" description="Helical" evidence="10">
    <location>
        <begin position="139"/>
        <end position="161"/>
    </location>
</feature>
<evidence type="ECO:0000256" key="4">
    <source>
        <dbReference type="ARBA" id="ARBA00022519"/>
    </source>
</evidence>
<dbReference type="PANTHER" id="PTHR11795">
    <property type="entry name" value="BRANCHED-CHAIN AMINO ACID TRANSPORT SYSTEM PERMEASE PROTEIN LIVH"/>
    <property type="match status" value="1"/>
</dbReference>
<keyword evidence="5 10" id="KW-0812">Transmembrane</keyword>
<proteinExistence type="inferred from homology"/>
<evidence type="ECO:0000256" key="5">
    <source>
        <dbReference type="ARBA" id="ARBA00022692"/>
    </source>
</evidence>
<evidence type="ECO:0000256" key="8">
    <source>
        <dbReference type="ARBA" id="ARBA00023136"/>
    </source>
</evidence>
<feature type="transmembrane region" description="Helical" evidence="10">
    <location>
        <begin position="97"/>
        <end position="119"/>
    </location>
</feature>
<keyword evidence="12" id="KW-1185">Reference proteome</keyword>
<dbReference type="InterPro" id="IPR001851">
    <property type="entry name" value="ABC_transp_permease"/>
</dbReference>
<dbReference type="EMBL" id="PVWO01000454">
    <property type="protein sequence ID" value="PSB47661.1"/>
    <property type="molecule type" value="Genomic_DNA"/>
</dbReference>
<gene>
    <name evidence="11" type="ORF">C7B77_24200</name>
</gene>
<dbReference type="GO" id="GO:0042941">
    <property type="term" value="P:D-alanine transmembrane transport"/>
    <property type="evidence" value="ECO:0007669"/>
    <property type="project" value="TreeGrafter"/>
</dbReference>
<dbReference type="GO" id="GO:0005304">
    <property type="term" value="F:L-valine transmembrane transporter activity"/>
    <property type="evidence" value="ECO:0007669"/>
    <property type="project" value="TreeGrafter"/>
</dbReference>
<dbReference type="RefSeq" id="WP_106310947.1">
    <property type="nucleotide sequence ID" value="NZ_PVWO01000454.1"/>
</dbReference>
<dbReference type="InterPro" id="IPR052157">
    <property type="entry name" value="BCAA_transport_permease"/>
</dbReference>
<evidence type="ECO:0000256" key="10">
    <source>
        <dbReference type="SAM" id="Phobius"/>
    </source>
</evidence>
<dbReference type="Pfam" id="PF02653">
    <property type="entry name" value="BPD_transp_2"/>
    <property type="match status" value="1"/>
</dbReference>
<organism evidence="11 12">
    <name type="scientific">Chamaesiphon polymorphus CCALA 037</name>
    <dbReference type="NCBI Taxonomy" id="2107692"/>
    <lineage>
        <taxon>Bacteria</taxon>
        <taxon>Bacillati</taxon>
        <taxon>Cyanobacteriota</taxon>
        <taxon>Cyanophyceae</taxon>
        <taxon>Gomontiellales</taxon>
        <taxon>Chamaesiphonaceae</taxon>
        <taxon>Chamaesiphon</taxon>
    </lineage>
</organism>
<keyword evidence="2" id="KW-0813">Transport</keyword>
<feature type="transmembrane region" description="Helical" evidence="10">
    <location>
        <begin position="264"/>
        <end position="283"/>
    </location>
</feature>
<protein>
    <submittedName>
        <fullName evidence="11">Branched-chain amino acid ABC transporter permease</fullName>
    </submittedName>
</protein>
<evidence type="ECO:0000256" key="7">
    <source>
        <dbReference type="ARBA" id="ARBA00022989"/>
    </source>
</evidence>
<dbReference type="GO" id="GO:1903806">
    <property type="term" value="P:L-isoleucine import across plasma membrane"/>
    <property type="evidence" value="ECO:0007669"/>
    <property type="project" value="TreeGrafter"/>
</dbReference>
<evidence type="ECO:0000256" key="3">
    <source>
        <dbReference type="ARBA" id="ARBA00022475"/>
    </source>
</evidence>
<keyword evidence="8 10" id="KW-0472">Membrane</keyword>
<evidence type="ECO:0000313" key="11">
    <source>
        <dbReference type="EMBL" id="PSB47661.1"/>
    </source>
</evidence>
<reference evidence="11 12" key="1">
    <citation type="submission" date="2018-03" db="EMBL/GenBank/DDBJ databases">
        <title>The ancient ancestry and fast evolution of plastids.</title>
        <authorList>
            <person name="Moore K.R."/>
            <person name="Magnabosco C."/>
            <person name="Momper L."/>
            <person name="Gold D.A."/>
            <person name="Bosak T."/>
            <person name="Fournier G.P."/>
        </authorList>
    </citation>
    <scope>NUCLEOTIDE SEQUENCE [LARGE SCALE GENOMIC DNA]</scope>
    <source>
        <strain evidence="11 12">CCALA 037</strain>
    </source>
</reference>
<name>A0A2T1FRT0_9CYAN</name>
<dbReference type="PANTHER" id="PTHR11795:SF371">
    <property type="entry name" value="HIGH-AFFINITY BRANCHED-CHAIN AMINO ACID TRANSPORT SYSTEM PERMEASE PROTEIN LIVH"/>
    <property type="match status" value="1"/>
</dbReference>
<evidence type="ECO:0000256" key="1">
    <source>
        <dbReference type="ARBA" id="ARBA00004651"/>
    </source>
</evidence>
<evidence type="ECO:0000256" key="6">
    <source>
        <dbReference type="ARBA" id="ARBA00022970"/>
    </source>
</evidence>
<dbReference type="GO" id="GO:0015188">
    <property type="term" value="F:L-isoleucine transmembrane transporter activity"/>
    <property type="evidence" value="ECO:0007669"/>
    <property type="project" value="TreeGrafter"/>
</dbReference>
<feature type="transmembrane region" description="Helical" evidence="10">
    <location>
        <begin position="190"/>
        <end position="209"/>
    </location>
</feature>
<keyword evidence="7 10" id="KW-1133">Transmembrane helix</keyword>
<dbReference type="CDD" id="cd06582">
    <property type="entry name" value="TM_PBP1_LivH_like"/>
    <property type="match status" value="1"/>
</dbReference>
<feature type="transmembrane region" description="Helical" evidence="10">
    <location>
        <begin position="62"/>
        <end position="85"/>
    </location>
</feature>
<dbReference type="GO" id="GO:0015192">
    <property type="term" value="F:L-phenylalanine transmembrane transporter activity"/>
    <property type="evidence" value="ECO:0007669"/>
    <property type="project" value="TreeGrafter"/>
</dbReference>
<dbReference type="AlphaFoldDB" id="A0A2T1FRT0"/>
<sequence>MDPQLIVNGIALGSIIALGAVGLTLTYGILRLSNFAHGDYMTVGAFIAWMLNMSKIPVLNNIWVSMIVGIFGTVGVALLAEALLWKRMRRVRATATTLVIISIGLALFLRNGILLFFGGDAKRYNLPVSEAIDLFGIKIKFYNLVVLGLAVVAIAGLHFLLQNTKIGKAMRAVADDIDLARVTGINVEEVVLWTWIIAASLTGLGGQMYGLVANVRPDMGWFLIMPMFAAVTLGGIGNPYGAIAGAFIIGIAQEVSVPLVGSQYKLAIALILMVLTLLFRPQGLFKGTA</sequence>
<feature type="transmembrane region" description="Helical" evidence="10">
    <location>
        <begin position="6"/>
        <end position="30"/>
    </location>
</feature>
<feature type="transmembrane region" description="Helical" evidence="10">
    <location>
        <begin position="221"/>
        <end position="252"/>
    </location>
</feature>
<keyword evidence="3" id="KW-1003">Cell membrane</keyword>
<evidence type="ECO:0000256" key="9">
    <source>
        <dbReference type="ARBA" id="ARBA00037998"/>
    </source>
</evidence>
<dbReference type="GO" id="GO:0015808">
    <property type="term" value="P:L-alanine transport"/>
    <property type="evidence" value="ECO:0007669"/>
    <property type="project" value="TreeGrafter"/>
</dbReference>
<dbReference type="Proteomes" id="UP000238937">
    <property type="component" value="Unassembled WGS sequence"/>
</dbReference>
<comment type="similarity">
    <text evidence="9">Belongs to the binding-protein-dependent transport system permease family. LivHM subfamily.</text>
</comment>
<dbReference type="OrthoDB" id="9807115at2"/>
<keyword evidence="4" id="KW-0997">Cell inner membrane</keyword>
<comment type="caution">
    <text evidence="11">The sequence shown here is derived from an EMBL/GenBank/DDBJ whole genome shotgun (WGS) entry which is preliminary data.</text>
</comment>